<keyword evidence="3" id="KW-0804">Transcription</keyword>
<dbReference type="InterPro" id="IPR036390">
    <property type="entry name" value="WH_DNA-bd_sf"/>
</dbReference>
<dbReference type="GO" id="GO:0045892">
    <property type="term" value="P:negative regulation of DNA-templated transcription"/>
    <property type="evidence" value="ECO:0007669"/>
    <property type="project" value="TreeGrafter"/>
</dbReference>
<evidence type="ECO:0000313" key="5">
    <source>
        <dbReference type="EMBL" id="ACM34359.1"/>
    </source>
</evidence>
<dbReference type="Pfam" id="PF07702">
    <property type="entry name" value="UTRA"/>
    <property type="match status" value="1"/>
</dbReference>
<dbReference type="Pfam" id="PF00392">
    <property type="entry name" value="GntR"/>
    <property type="match status" value="1"/>
</dbReference>
<dbReference type="CDD" id="cd07377">
    <property type="entry name" value="WHTH_GntR"/>
    <property type="match status" value="1"/>
</dbReference>
<dbReference type="PROSITE" id="PS50949">
    <property type="entry name" value="HTH_GNTR"/>
    <property type="match status" value="1"/>
</dbReference>
<evidence type="ECO:0000313" key="6">
    <source>
        <dbReference type="Proteomes" id="UP000000450"/>
    </source>
</evidence>
<dbReference type="SUPFAM" id="SSF64288">
    <property type="entry name" value="Chorismate lyase-like"/>
    <property type="match status" value="1"/>
</dbReference>
<dbReference type="EMBL" id="CP001392">
    <property type="protein sequence ID" value="ACM34359.1"/>
    <property type="molecule type" value="Genomic_DNA"/>
</dbReference>
<evidence type="ECO:0000256" key="3">
    <source>
        <dbReference type="ARBA" id="ARBA00023163"/>
    </source>
</evidence>
<evidence type="ECO:0000256" key="1">
    <source>
        <dbReference type="ARBA" id="ARBA00023015"/>
    </source>
</evidence>
<dbReference type="InterPro" id="IPR012702">
    <property type="entry name" value="CP_lyase_PhnF"/>
</dbReference>
<keyword evidence="6" id="KW-1185">Reference proteome</keyword>
<evidence type="ECO:0000259" key="4">
    <source>
        <dbReference type="PROSITE" id="PS50949"/>
    </source>
</evidence>
<dbReference type="AlphaFoldDB" id="A0A9J9UBB2"/>
<keyword evidence="2" id="KW-0238">DNA-binding</keyword>
<protein>
    <submittedName>
        <fullName evidence="5">Phophonate C-P lyase system transcriptional regulator PhnF, GntR family</fullName>
    </submittedName>
</protein>
<dbReference type="Proteomes" id="UP000000450">
    <property type="component" value="Chromosome"/>
</dbReference>
<dbReference type="Gene3D" id="1.10.10.10">
    <property type="entry name" value="Winged helix-like DNA-binding domain superfamily/Winged helix DNA-binding domain"/>
    <property type="match status" value="1"/>
</dbReference>
<dbReference type="InterPro" id="IPR050679">
    <property type="entry name" value="Bact_HTH_transcr_reg"/>
</dbReference>
<accession>A0A9J9UBB2</accession>
<dbReference type="GO" id="GO:0016829">
    <property type="term" value="F:lyase activity"/>
    <property type="evidence" value="ECO:0007669"/>
    <property type="project" value="UniProtKB-KW"/>
</dbReference>
<proteinExistence type="predicted"/>
<dbReference type="PANTHER" id="PTHR44846">
    <property type="entry name" value="MANNOSYL-D-GLYCERATE TRANSPORT/METABOLISM SYSTEM REPRESSOR MNGR-RELATED"/>
    <property type="match status" value="1"/>
</dbReference>
<organism evidence="5 6">
    <name type="scientific">Acidovorax ebreus (strain TPSY)</name>
    <name type="common">Diaphorobacter sp. (strain TPSY)</name>
    <dbReference type="NCBI Taxonomy" id="535289"/>
    <lineage>
        <taxon>Bacteria</taxon>
        <taxon>Pseudomonadati</taxon>
        <taxon>Pseudomonadota</taxon>
        <taxon>Betaproteobacteria</taxon>
        <taxon>Burkholderiales</taxon>
        <taxon>Comamonadaceae</taxon>
        <taxon>Diaphorobacter</taxon>
    </lineage>
</organism>
<dbReference type="InterPro" id="IPR000524">
    <property type="entry name" value="Tscrpt_reg_HTH_GntR"/>
</dbReference>
<dbReference type="PRINTS" id="PR00035">
    <property type="entry name" value="HTHGNTR"/>
</dbReference>
<dbReference type="GO" id="GO:0003677">
    <property type="term" value="F:DNA binding"/>
    <property type="evidence" value="ECO:0007669"/>
    <property type="project" value="UniProtKB-KW"/>
</dbReference>
<keyword evidence="5" id="KW-0456">Lyase</keyword>
<dbReference type="InterPro" id="IPR036388">
    <property type="entry name" value="WH-like_DNA-bd_sf"/>
</dbReference>
<reference evidence="5 6" key="1">
    <citation type="journal article" date="2010" name="J. Bacteriol.">
        <title>Completed genome sequence of the anaerobic iron-oxidizing bacterium Acidovorax ebreus strain TPSY.</title>
        <authorList>
            <person name="Byrne-Bailey K.G."/>
            <person name="Weber K.A."/>
            <person name="Chair A.H."/>
            <person name="Bose S."/>
            <person name="Knox T."/>
            <person name="Spanbauer T.L."/>
            <person name="Chertkov O."/>
            <person name="Coates J.D."/>
        </authorList>
    </citation>
    <scope>NUCLEOTIDE SEQUENCE [LARGE SCALE GENOMIC DNA]</scope>
    <source>
        <strain evidence="5 6">TPSY</strain>
    </source>
</reference>
<dbReference type="RefSeq" id="WP_015914218.1">
    <property type="nucleotide sequence ID" value="NC_011992.1"/>
</dbReference>
<gene>
    <name evidence="5" type="ordered locus">Dtpsy_2925</name>
</gene>
<dbReference type="SUPFAM" id="SSF46785">
    <property type="entry name" value="Winged helix' DNA-binding domain"/>
    <property type="match status" value="1"/>
</dbReference>
<dbReference type="InterPro" id="IPR011663">
    <property type="entry name" value="UTRA"/>
</dbReference>
<dbReference type="InterPro" id="IPR028978">
    <property type="entry name" value="Chorismate_lyase_/UTRA_dom_sf"/>
</dbReference>
<dbReference type="GO" id="GO:0003700">
    <property type="term" value="F:DNA-binding transcription factor activity"/>
    <property type="evidence" value="ECO:0007669"/>
    <property type="project" value="InterPro"/>
</dbReference>
<feature type="domain" description="HTH gntR-type" evidence="4">
    <location>
        <begin position="20"/>
        <end position="88"/>
    </location>
</feature>
<dbReference type="SMART" id="SM00866">
    <property type="entry name" value="UTRA"/>
    <property type="match status" value="1"/>
</dbReference>
<keyword evidence="1" id="KW-0805">Transcription regulation</keyword>
<dbReference type="Gene3D" id="3.40.1410.10">
    <property type="entry name" value="Chorismate lyase-like"/>
    <property type="match status" value="1"/>
</dbReference>
<name>A0A9J9UBB2_ACIET</name>
<dbReference type="SMART" id="SM00345">
    <property type="entry name" value="HTH_GNTR"/>
    <property type="match status" value="1"/>
</dbReference>
<sequence>MTKNTATADNTTLVLPHPEHSFWARIAHEIADAIRRGIYAPGERLPSEHALAQQYGVNRHTIRRSLTTLGQLGLVRSAQGSGTYVEEFAVDLVLGKRPRHRQSLAQAGLKGGMKVLQSHVLRADSAVAQALEVPPGSQVLHLVVLGDGGGQPLHVSDRYFPLPRLAGLDTHLRATGSITASLAQLGVADYTRRESRISARLPEAKVATLLHQPASRPTLLVTSVNVDTEGVPVEFARAWFAGDRVTLTMDHAHD</sequence>
<evidence type="ECO:0000256" key="2">
    <source>
        <dbReference type="ARBA" id="ARBA00023125"/>
    </source>
</evidence>
<dbReference type="KEGG" id="dia:Dtpsy_2925"/>
<dbReference type="NCBIfam" id="TIGR02325">
    <property type="entry name" value="C_P_lyase_phnF"/>
    <property type="match status" value="1"/>
</dbReference>
<dbReference type="PANTHER" id="PTHR44846:SF1">
    <property type="entry name" value="MANNOSYL-D-GLYCERATE TRANSPORT_METABOLISM SYSTEM REPRESSOR MNGR-RELATED"/>
    <property type="match status" value="1"/>
</dbReference>